<evidence type="ECO:0000313" key="2">
    <source>
        <dbReference type="Proteomes" id="UP001060215"/>
    </source>
</evidence>
<reference evidence="1 2" key="1">
    <citation type="journal article" date="2022" name="Plant J.">
        <title>Chromosome-level genome of Camellia lanceoleosa provides a valuable resource for understanding genome evolution and self-incompatibility.</title>
        <authorList>
            <person name="Gong W."/>
            <person name="Xiao S."/>
            <person name="Wang L."/>
            <person name="Liao Z."/>
            <person name="Chang Y."/>
            <person name="Mo W."/>
            <person name="Hu G."/>
            <person name="Li W."/>
            <person name="Zhao G."/>
            <person name="Zhu H."/>
            <person name="Hu X."/>
            <person name="Ji K."/>
            <person name="Xiang X."/>
            <person name="Song Q."/>
            <person name="Yuan D."/>
            <person name="Jin S."/>
            <person name="Zhang L."/>
        </authorList>
    </citation>
    <scope>NUCLEOTIDE SEQUENCE [LARGE SCALE GENOMIC DNA]</scope>
    <source>
        <strain evidence="1">SQ_2022a</strain>
    </source>
</reference>
<name>A0ACC0F4C5_9ERIC</name>
<dbReference type="Proteomes" id="UP001060215">
    <property type="component" value="Chromosome 11"/>
</dbReference>
<evidence type="ECO:0000313" key="1">
    <source>
        <dbReference type="EMBL" id="KAI7983608.1"/>
    </source>
</evidence>
<comment type="caution">
    <text evidence="1">The sequence shown here is derived from an EMBL/GenBank/DDBJ whole genome shotgun (WGS) entry which is preliminary data.</text>
</comment>
<gene>
    <name evidence="1" type="ORF">LOK49_LG15G01384</name>
</gene>
<protein>
    <submittedName>
        <fullName evidence="1">Golgi SNAP receptor complex member 1-2</fullName>
    </submittedName>
</protein>
<keyword evidence="2" id="KW-1185">Reference proteome</keyword>
<proteinExistence type="predicted"/>
<organism evidence="1 2">
    <name type="scientific">Camellia lanceoleosa</name>
    <dbReference type="NCBI Taxonomy" id="1840588"/>
    <lineage>
        <taxon>Eukaryota</taxon>
        <taxon>Viridiplantae</taxon>
        <taxon>Streptophyta</taxon>
        <taxon>Embryophyta</taxon>
        <taxon>Tracheophyta</taxon>
        <taxon>Spermatophyta</taxon>
        <taxon>Magnoliopsida</taxon>
        <taxon>eudicotyledons</taxon>
        <taxon>Gunneridae</taxon>
        <taxon>Pentapetalae</taxon>
        <taxon>asterids</taxon>
        <taxon>Ericales</taxon>
        <taxon>Theaceae</taxon>
        <taxon>Camellia</taxon>
    </lineage>
</organism>
<dbReference type="EMBL" id="CM045768">
    <property type="protein sequence ID" value="KAI7983608.1"/>
    <property type="molecule type" value="Genomic_DNA"/>
</dbReference>
<keyword evidence="1" id="KW-0675">Receptor</keyword>
<sequence length="172" mass="19465">MTNSTMELLQESSWEELREEARKIEGDLDIKLSSYAKLGSRFSHGGDKGGDYGLYYFGIPPIELNRKIMAIFGNPSDHRATPTIAKSTEEEDHLIRSTKKIKSFNSTAFIESENEVEMVIKEMGENNTSQTPALQEKIPAKSFKEALTTTPNRDYTFDSRVEILSSDEEDED</sequence>
<accession>A0ACC0F4C5</accession>